<dbReference type="AlphaFoldDB" id="A0A679J053"/>
<keyword evidence="1" id="KW-0328">Glycosyltransferase</keyword>
<name>A0A679J053_9HYPH</name>
<protein>
    <recommendedName>
        <fullName evidence="4">Glycosyltransferase 61 catalytic domain-containing protein</fullName>
    </recommendedName>
</protein>
<reference evidence="5" key="1">
    <citation type="submission" date="2019-12" db="EMBL/GenBank/DDBJ databases">
        <authorList>
            <person name="Cremers G."/>
        </authorList>
    </citation>
    <scope>NUCLEOTIDE SEQUENCE</scope>
    <source>
        <strain evidence="5">Mbul1</strain>
    </source>
</reference>
<keyword evidence="3" id="KW-0325">Glycoprotein</keyword>
<dbReference type="InterPro" id="IPR007657">
    <property type="entry name" value="Glycosyltransferase_61"/>
</dbReference>
<dbReference type="Pfam" id="PF04577">
    <property type="entry name" value="Glyco_transf_61"/>
    <property type="match status" value="1"/>
</dbReference>
<dbReference type="GO" id="GO:0016757">
    <property type="term" value="F:glycosyltransferase activity"/>
    <property type="evidence" value="ECO:0007669"/>
    <property type="project" value="UniProtKB-KW"/>
</dbReference>
<evidence type="ECO:0000313" key="5">
    <source>
        <dbReference type="EMBL" id="CAA2106628.1"/>
    </source>
</evidence>
<organism evidence="5">
    <name type="scientific">Methylobacterium bullatum</name>
    <dbReference type="NCBI Taxonomy" id="570505"/>
    <lineage>
        <taxon>Bacteria</taxon>
        <taxon>Pseudomonadati</taxon>
        <taxon>Pseudomonadota</taxon>
        <taxon>Alphaproteobacteria</taxon>
        <taxon>Hyphomicrobiales</taxon>
        <taxon>Methylobacteriaceae</taxon>
        <taxon>Methylobacterium</taxon>
    </lineage>
</organism>
<dbReference type="PANTHER" id="PTHR20961">
    <property type="entry name" value="GLYCOSYLTRANSFERASE"/>
    <property type="match status" value="1"/>
</dbReference>
<evidence type="ECO:0000256" key="3">
    <source>
        <dbReference type="ARBA" id="ARBA00023180"/>
    </source>
</evidence>
<dbReference type="InterPro" id="IPR049625">
    <property type="entry name" value="Glyco_transf_61_cat"/>
</dbReference>
<evidence type="ECO:0000256" key="1">
    <source>
        <dbReference type="ARBA" id="ARBA00022676"/>
    </source>
</evidence>
<gene>
    <name evidence="5" type="ORF">MBUL_03767</name>
</gene>
<accession>A0A679J053</accession>
<keyword evidence="2" id="KW-0808">Transferase</keyword>
<evidence type="ECO:0000256" key="2">
    <source>
        <dbReference type="ARBA" id="ARBA00022679"/>
    </source>
</evidence>
<sequence length="522" mass="57660">MLQPVMETGRRLLRRIWRWAVFRGTGFKYRDFESAFERGDWPTILTRARDGERLKKSPSMMGMFIRAAGEMRDVEALAWAESQCLGARWSTRDRYAVSQRFLMLGEAAAAWAVFTADAAVMAEARFAHQAKSFLPHTKDAALRSEIKAAMAKVVPVGSSAAAAVAKAAATTIRFPFSGSGQRIQGSVEIRSSERTPPRHAIKIAADIESFRTKVARAKPPEIIEHREVFVDRNGQIWKEDGSVIVSKGTPVSGLSRTEVPGIATGFFAIKSTRGIYHWLVDRLPLFAWMLKDGAPDAAILLSDQAPSFEKETLRLAGLPQTVVDVGDAVFVQRLLIARSGMQGFSYWDQVAPVIERVKRSARAIAAQENVSAGDAIYISRRDSSRRVMRNEAELEAQITARGYVGIALGTMPLWQQVFLVSSAKRIVAPHGAGLAHIVFSEPGTHITEIVPVQDGTYFLRLNYARLSIVMGHRYRGWLEPHHGAMDSWTVDAPAFIGYLDERPGDAAAHGRVEDAGDRSRMG</sequence>
<feature type="domain" description="Glycosyltransferase 61 catalytic" evidence="4">
    <location>
        <begin position="276"/>
        <end position="446"/>
    </location>
</feature>
<dbReference type="EMBL" id="LR743504">
    <property type="protein sequence ID" value="CAA2106628.1"/>
    <property type="molecule type" value="Genomic_DNA"/>
</dbReference>
<evidence type="ECO:0000259" key="4">
    <source>
        <dbReference type="Pfam" id="PF04577"/>
    </source>
</evidence>
<proteinExistence type="predicted"/>